<name>A0ABY7WT75_9LACO</name>
<protein>
    <submittedName>
        <fullName evidence="1">Uncharacterized protein</fullName>
    </submittedName>
</protein>
<evidence type="ECO:0000313" key="2">
    <source>
        <dbReference type="Proteomes" id="UP001220377"/>
    </source>
</evidence>
<dbReference type="Proteomes" id="UP001220377">
    <property type="component" value="Chromosome"/>
</dbReference>
<reference evidence="1 2" key="1">
    <citation type="submission" date="2023-02" db="EMBL/GenBank/DDBJ databases">
        <title>Genome sequence of Lacticaseibacillus sp. KACC 23028.</title>
        <authorList>
            <person name="Kim S."/>
            <person name="Heo J."/>
            <person name="Kwon S.-W."/>
        </authorList>
    </citation>
    <scope>NUCLEOTIDE SEQUENCE [LARGE SCALE GENOMIC DNA]</scope>
    <source>
        <strain evidence="1 2">KACC 23028</strain>
    </source>
</reference>
<organism evidence="1 2">
    <name type="scientific">Lacticaseibacillus pabuli</name>
    <dbReference type="NCBI Taxonomy" id="3025672"/>
    <lineage>
        <taxon>Bacteria</taxon>
        <taxon>Bacillati</taxon>
        <taxon>Bacillota</taxon>
        <taxon>Bacilli</taxon>
        <taxon>Lactobacillales</taxon>
        <taxon>Lactobacillaceae</taxon>
        <taxon>Lacticaseibacillus</taxon>
    </lineage>
</organism>
<keyword evidence="2" id="KW-1185">Reference proteome</keyword>
<evidence type="ECO:0000313" key="1">
    <source>
        <dbReference type="EMBL" id="WDF82355.1"/>
    </source>
</evidence>
<proteinExistence type="predicted"/>
<dbReference type="EMBL" id="CP117884">
    <property type="protein sequence ID" value="WDF82355.1"/>
    <property type="molecule type" value="Genomic_DNA"/>
</dbReference>
<sequence>MQTYLRQLEMTRDDQYVITFNGAVVESVMGRIVNQDVLPAGAYEAMTS</sequence>
<gene>
    <name evidence="1" type="ORF">PQ472_10750</name>
</gene>
<accession>A0ABY7WT75</accession>
<dbReference type="RefSeq" id="WP_274259752.1">
    <property type="nucleotide sequence ID" value="NZ_CP117884.1"/>
</dbReference>